<accession>A0A1L6ZMA2</accession>
<evidence type="ECO:0000313" key="1">
    <source>
        <dbReference type="EMBL" id="APT47649.1"/>
    </source>
</evidence>
<evidence type="ECO:0000313" key="2">
    <source>
        <dbReference type="Proteomes" id="UP000185426"/>
    </source>
</evidence>
<sequence>MQLTLRFFQKKPSVFHLTIYQTPEYGAACGHQPVYRTKIGGRTHLDVLEKAFSTFNVHDTVPNDYNARFITTGDIVVIDDKKKGKCYYQLSPAGWKRSERIMTIG</sequence>
<organism evidence="1 2">
    <name type="scientific">Bacillus safensis</name>
    <dbReference type="NCBI Taxonomy" id="561879"/>
    <lineage>
        <taxon>Bacteria</taxon>
        <taxon>Bacillati</taxon>
        <taxon>Bacillota</taxon>
        <taxon>Bacilli</taxon>
        <taxon>Bacillales</taxon>
        <taxon>Bacillaceae</taxon>
        <taxon>Bacillus</taxon>
    </lineage>
</organism>
<reference evidence="1 2" key="1">
    <citation type="submission" date="2016-05" db="EMBL/GenBank/DDBJ databases">
        <title>Complete Genome and Methylome Analysis of Psychrotrophic Bacterial Isolates from Antarctic Lake Untersee.</title>
        <authorList>
            <person name="Fomenkov A."/>
            <person name="Akimov V.N."/>
            <person name="Vasilyeva L.V."/>
            <person name="Andersen D."/>
            <person name="Vincze T."/>
            <person name="Roberts R.J."/>
        </authorList>
    </citation>
    <scope>NUCLEOTIDE SEQUENCE [LARGE SCALE GENOMIC DNA]</scope>
    <source>
        <strain evidence="1 2">U14-5</strain>
    </source>
</reference>
<protein>
    <recommendedName>
        <fullName evidence="3">YodL-like protein</fullName>
    </recommendedName>
</protein>
<dbReference type="Proteomes" id="UP000185426">
    <property type="component" value="Chromosome"/>
</dbReference>
<proteinExistence type="predicted"/>
<gene>
    <name evidence="1" type="ORF">BSA145_18360</name>
</gene>
<dbReference type="EMBL" id="CP015607">
    <property type="protein sequence ID" value="APT47649.1"/>
    <property type="molecule type" value="Genomic_DNA"/>
</dbReference>
<dbReference type="AlphaFoldDB" id="A0A1L6ZMA2"/>
<dbReference type="RefSeq" id="WP_075623345.1">
    <property type="nucleotide sequence ID" value="NZ_CP015607.1"/>
</dbReference>
<evidence type="ECO:0008006" key="3">
    <source>
        <dbReference type="Google" id="ProtNLM"/>
    </source>
</evidence>
<name>A0A1L6ZMA2_BACIA</name>